<keyword evidence="3" id="KW-1003">Cell membrane</keyword>
<dbReference type="Pfam" id="PF00924">
    <property type="entry name" value="MS_channel_2nd"/>
    <property type="match status" value="1"/>
</dbReference>
<evidence type="ECO:0000256" key="2">
    <source>
        <dbReference type="ARBA" id="ARBA00008017"/>
    </source>
</evidence>
<dbReference type="InterPro" id="IPR011066">
    <property type="entry name" value="MscS_channel_C_sf"/>
</dbReference>
<feature type="region of interest" description="Disordered" evidence="7">
    <location>
        <begin position="367"/>
        <end position="416"/>
    </location>
</feature>
<protein>
    <submittedName>
        <fullName evidence="11">Mechanosensitive ion channel protein MscS</fullName>
    </submittedName>
</protein>
<keyword evidence="6 8" id="KW-0472">Membrane</keyword>
<dbReference type="GO" id="GO:0008381">
    <property type="term" value="F:mechanosensitive monoatomic ion channel activity"/>
    <property type="evidence" value="ECO:0007669"/>
    <property type="project" value="InterPro"/>
</dbReference>
<dbReference type="EMBL" id="BMQL01000017">
    <property type="protein sequence ID" value="GGR14790.1"/>
    <property type="molecule type" value="Genomic_DNA"/>
</dbReference>
<name>A0A918F719_9DEIO</name>
<dbReference type="Gene3D" id="2.30.30.60">
    <property type="match status" value="1"/>
</dbReference>
<feature type="transmembrane region" description="Helical" evidence="8">
    <location>
        <begin position="134"/>
        <end position="159"/>
    </location>
</feature>
<feature type="transmembrane region" description="Helical" evidence="8">
    <location>
        <begin position="165"/>
        <end position="187"/>
    </location>
</feature>
<evidence type="ECO:0000259" key="9">
    <source>
        <dbReference type="Pfam" id="PF00924"/>
    </source>
</evidence>
<evidence type="ECO:0000259" key="10">
    <source>
        <dbReference type="Pfam" id="PF21082"/>
    </source>
</evidence>
<keyword evidence="4 8" id="KW-0812">Transmembrane</keyword>
<keyword evidence="5 8" id="KW-1133">Transmembrane helix</keyword>
<evidence type="ECO:0000256" key="6">
    <source>
        <dbReference type="ARBA" id="ARBA00023136"/>
    </source>
</evidence>
<evidence type="ECO:0000256" key="1">
    <source>
        <dbReference type="ARBA" id="ARBA00004651"/>
    </source>
</evidence>
<dbReference type="InterPro" id="IPR045276">
    <property type="entry name" value="YbiO_bact"/>
</dbReference>
<dbReference type="PANTHER" id="PTHR30460:SF0">
    <property type="entry name" value="MODERATE CONDUCTANCE MECHANOSENSITIVE CHANNEL YBIO"/>
    <property type="match status" value="1"/>
</dbReference>
<feature type="transmembrane region" description="Helical" evidence="8">
    <location>
        <begin position="93"/>
        <end position="113"/>
    </location>
</feature>
<proteinExistence type="inferred from homology"/>
<dbReference type="SUPFAM" id="SSF82689">
    <property type="entry name" value="Mechanosensitive channel protein MscS (YggB), C-terminal domain"/>
    <property type="match status" value="1"/>
</dbReference>
<keyword evidence="12" id="KW-1185">Reference proteome</keyword>
<reference evidence="11" key="2">
    <citation type="submission" date="2020-09" db="EMBL/GenBank/DDBJ databases">
        <authorList>
            <person name="Sun Q."/>
            <person name="Ohkuma M."/>
        </authorList>
    </citation>
    <scope>NUCLEOTIDE SEQUENCE</scope>
    <source>
        <strain evidence="11">JCM 31311</strain>
    </source>
</reference>
<dbReference type="InterPro" id="IPR023408">
    <property type="entry name" value="MscS_beta-dom_sf"/>
</dbReference>
<feature type="transmembrane region" description="Helical" evidence="8">
    <location>
        <begin position="12"/>
        <end position="32"/>
    </location>
</feature>
<dbReference type="GO" id="GO:0005886">
    <property type="term" value="C:plasma membrane"/>
    <property type="evidence" value="ECO:0007669"/>
    <property type="project" value="UniProtKB-SubCell"/>
</dbReference>
<evidence type="ECO:0000256" key="7">
    <source>
        <dbReference type="SAM" id="MobiDB-lite"/>
    </source>
</evidence>
<feature type="transmembrane region" description="Helical" evidence="8">
    <location>
        <begin position="53"/>
        <end position="73"/>
    </location>
</feature>
<comment type="subcellular location">
    <subcellularLocation>
        <location evidence="1">Cell membrane</location>
        <topology evidence="1">Multi-pass membrane protein</topology>
    </subcellularLocation>
</comment>
<gene>
    <name evidence="11" type="ORF">GCM10008957_29540</name>
</gene>
<dbReference type="InterPro" id="IPR010920">
    <property type="entry name" value="LSM_dom_sf"/>
</dbReference>
<dbReference type="Proteomes" id="UP000603865">
    <property type="component" value="Unassembled WGS sequence"/>
</dbReference>
<dbReference type="Gene3D" id="3.30.70.100">
    <property type="match status" value="1"/>
</dbReference>
<evidence type="ECO:0000313" key="12">
    <source>
        <dbReference type="Proteomes" id="UP000603865"/>
    </source>
</evidence>
<dbReference type="SUPFAM" id="SSF82861">
    <property type="entry name" value="Mechanosensitive channel protein MscS (YggB), transmembrane region"/>
    <property type="match status" value="1"/>
</dbReference>
<dbReference type="InterPro" id="IPR049278">
    <property type="entry name" value="MS_channel_C"/>
</dbReference>
<feature type="domain" description="Mechanosensitive ion channel MscS" evidence="9">
    <location>
        <begin position="186"/>
        <end position="249"/>
    </location>
</feature>
<dbReference type="InterPro" id="IPR011014">
    <property type="entry name" value="MscS_channel_TM-2"/>
</dbReference>
<dbReference type="Pfam" id="PF21082">
    <property type="entry name" value="MS_channel_3rd"/>
    <property type="match status" value="1"/>
</dbReference>
<feature type="compositionally biased region" description="Basic and acidic residues" evidence="7">
    <location>
        <begin position="378"/>
        <end position="388"/>
    </location>
</feature>
<comment type="caution">
    <text evidence="11">The sequence shown here is derived from an EMBL/GenBank/DDBJ whole genome shotgun (WGS) entry which is preliminary data.</text>
</comment>
<evidence type="ECO:0000256" key="3">
    <source>
        <dbReference type="ARBA" id="ARBA00022475"/>
    </source>
</evidence>
<dbReference type="InterPro" id="IPR006685">
    <property type="entry name" value="MscS_channel_2nd"/>
</dbReference>
<dbReference type="AlphaFoldDB" id="A0A918F719"/>
<organism evidence="11 12">
    <name type="scientific">Deinococcus ruber</name>
    <dbReference type="NCBI Taxonomy" id="1848197"/>
    <lineage>
        <taxon>Bacteria</taxon>
        <taxon>Thermotogati</taxon>
        <taxon>Deinococcota</taxon>
        <taxon>Deinococci</taxon>
        <taxon>Deinococcales</taxon>
        <taxon>Deinococcaceae</taxon>
        <taxon>Deinococcus</taxon>
    </lineage>
</organism>
<dbReference type="Gene3D" id="1.10.287.1260">
    <property type="match status" value="1"/>
</dbReference>
<evidence type="ECO:0000256" key="8">
    <source>
        <dbReference type="SAM" id="Phobius"/>
    </source>
</evidence>
<sequence>MFPSLLTTLSKPVIWLELAFIVLVGFALWRLGVVLLRLLSQHVHARLVRSLKILWAIVAAYATVAAAVHGLGLSEVPLLYDHGERIIETFRASAGQVIVMAAIAVIAWNLVTFTSRRVVPESNVTDFTRRNVRVQTLVGVIEGSLRLVIVLLVGISILQALGVNAAALLAGVSVLGLAVGFGAQSLIKDVFTGFFILLEDQYGVGDVISVNNSTLSGGVERLTLRYTSLRAMDGTVHIIPNGQILTVSVSSKDWSQVVATVEVTYAANINDALRVLGKISQELYDDPEWRPKFLAEPDIHGVSNLTPDGVQLRALYKVLPKSQWALGREFNRRIKIAMDQAGIDIPSPQRSSSILLSGAPLTVHLVKDAPQQQTPPLDLRKASSEAERQQSPFPPSETRDPDSNAPDTAEHDSERD</sequence>
<feature type="compositionally biased region" description="Basic and acidic residues" evidence="7">
    <location>
        <begin position="397"/>
        <end position="416"/>
    </location>
</feature>
<dbReference type="SUPFAM" id="SSF50182">
    <property type="entry name" value="Sm-like ribonucleoproteins"/>
    <property type="match status" value="1"/>
</dbReference>
<accession>A0A918F719</accession>
<dbReference type="PANTHER" id="PTHR30460">
    <property type="entry name" value="MODERATE CONDUCTANCE MECHANOSENSITIVE CHANNEL YBIO"/>
    <property type="match status" value="1"/>
</dbReference>
<reference evidence="11" key="1">
    <citation type="journal article" date="2014" name="Int. J. Syst. Evol. Microbiol.">
        <title>Complete genome sequence of Corynebacterium casei LMG S-19264T (=DSM 44701T), isolated from a smear-ripened cheese.</title>
        <authorList>
            <consortium name="US DOE Joint Genome Institute (JGI-PGF)"/>
            <person name="Walter F."/>
            <person name="Albersmeier A."/>
            <person name="Kalinowski J."/>
            <person name="Ruckert C."/>
        </authorList>
    </citation>
    <scope>NUCLEOTIDE SEQUENCE</scope>
    <source>
        <strain evidence="11">JCM 31311</strain>
    </source>
</reference>
<evidence type="ECO:0000256" key="5">
    <source>
        <dbReference type="ARBA" id="ARBA00022989"/>
    </source>
</evidence>
<evidence type="ECO:0000256" key="4">
    <source>
        <dbReference type="ARBA" id="ARBA00022692"/>
    </source>
</evidence>
<dbReference type="RefSeq" id="WP_189091287.1">
    <property type="nucleotide sequence ID" value="NZ_BMQL01000017.1"/>
</dbReference>
<feature type="domain" description="Mechanosensitive ion channel MscS C-terminal" evidence="10">
    <location>
        <begin position="257"/>
        <end position="345"/>
    </location>
</feature>
<comment type="similarity">
    <text evidence="2">Belongs to the MscS (TC 1.A.23) family.</text>
</comment>
<evidence type="ECO:0000313" key="11">
    <source>
        <dbReference type="EMBL" id="GGR14790.1"/>
    </source>
</evidence>